<name>A0A9W7D7T3_9STRA</name>
<evidence type="ECO:0000256" key="1">
    <source>
        <dbReference type="SAM" id="Coils"/>
    </source>
</evidence>
<accession>A0A9W7D7T3</accession>
<evidence type="ECO:0000313" key="3">
    <source>
        <dbReference type="EMBL" id="GMF65180.1"/>
    </source>
</evidence>
<dbReference type="Proteomes" id="UP001165083">
    <property type="component" value="Unassembled WGS sequence"/>
</dbReference>
<feature type="region of interest" description="Disordered" evidence="2">
    <location>
        <begin position="233"/>
        <end position="280"/>
    </location>
</feature>
<sequence>MTADEGPESVPRSHAAEDVDASQEASLPDAAASSAAPTFAFAAWKAELELVLQRERDSVHESVQALQSDFDDRSQFVRGDFAWRKQVTAFHDRLQDVLTTQLSGFASIVSAHAAQVADSLAQTLAKVERDGQRVVHQQEQKGEFALRRARAALAKEVERIARLEKCLRLEEARQAAATLAERERQLIAKHSGREAHLLALLGDMRSSNESLETLNSQLLEALRTSRTELDQLRNTLVRSMSRPKRRNSSLLQGDNKNAGAESTARGSGDKNAKNSTSLESLPSTANELLLVPTLRQSLSTAAQTVANLKNRVNELESARSSDKQKLRELQLTLAQAENEKIKATKLLSEARSALIDNENKLAQASDENVLWQGKFDTLQALAQGRERALADSQRLEEVSQEQLAVLKNRVQRAVAFETRLHGFERAVDKWRDNQGHQGEIGNTESSAPEKGNDDSWSLEDIVTSFLSQEECEETENVSSLETPSELEVRLRYKFEKRFSEQLVLRISHERQRVLERLERICATEAITKQDRSQRTREDIPRASNLESDFTRLKRLIKAAYNQLGVCVGAWSETDLDGLHARLETLTSQIQDLEDKLESAVNRAESQRVSLVRAELANQEKDLLLAEITSRYRQLHAIQTAWGTQQQRQEQQSLRQRQPIEHKPLTVYGIPQPMVQKPKLHTLMQLPARTRPASAAPCLESVDQYEIYHRVSQPPPSRLDSCAATKTWNSDHQQQHKRQMEKVEEHIRSVLKKDLMRHEIENQFEDTVGSDGVSYLTTYKLIAFVH</sequence>
<dbReference type="OrthoDB" id="78632at2759"/>
<comment type="caution">
    <text evidence="3">The sequence shown here is derived from an EMBL/GenBank/DDBJ whole genome shotgun (WGS) entry which is preliminary data.</text>
</comment>
<feature type="region of interest" description="Disordered" evidence="2">
    <location>
        <begin position="431"/>
        <end position="454"/>
    </location>
</feature>
<dbReference type="EMBL" id="BSXW01012447">
    <property type="protein sequence ID" value="GMF65180.1"/>
    <property type="molecule type" value="Genomic_DNA"/>
</dbReference>
<feature type="coiled-coil region" evidence="1">
    <location>
        <begin position="542"/>
        <end position="609"/>
    </location>
</feature>
<dbReference type="AlphaFoldDB" id="A0A9W7D7T3"/>
<reference evidence="3" key="1">
    <citation type="submission" date="2023-04" db="EMBL/GenBank/DDBJ databases">
        <title>Phytophthora lilii NBRC 32176.</title>
        <authorList>
            <person name="Ichikawa N."/>
            <person name="Sato H."/>
            <person name="Tonouchi N."/>
        </authorList>
    </citation>
    <scope>NUCLEOTIDE SEQUENCE</scope>
    <source>
        <strain evidence="3">NBRC 32176</strain>
    </source>
</reference>
<feature type="region of interest" description="Disordered" evidence="2">
    <location>
        <begin position="1"/>
        <end position="30"/>
    </location>
</feature>
<organism evidence="3 4">
    <name type="scientific">Phytophthora lilii</name>
    <dbReference type="NCBI Taxonomy" id="2077276"/>
    <lineage>
        <taxon>Eukaryota</taxon>
        <taxon>Sar</taxon>
        <taxon>Stramenopiles</taxon>
        <taxon>Oomycota</taxon>
        <taxon>Peronosporomycetes</taxon>
        <taxon>Peronosporales</taxon>
        <taxon>Peronosporaceae</taxon>
        <taxon>Phytophthora</taxon>
    </lineage>
</organism>
<feature type="coiled-coil region" evidence="1">
    <location>
        <begin position="146"/>
        <end position="189"/>
    </location>
</feature>
<protein>
    <submittedName>
        <fullName evidence="3">Unnamed protein product</fullName>
    </submittedName>
</protein>
<evidence type="ECO:0000313" key="4">
    <source>
        <dbReference type="Proteomes" id="UP001165083"/>
    </source>
</evidence>
<feature type="coiled-coil region" evidence="1">
    <location>
        <begin position="298"/>
        <end position="367"/>
    </location>
</feature>
<gene>
    <name evidence="3" type="ORF">Plil01_001788900</name>
</gene>
<evidence type="ECO:0000256" key="2">
    <source>
        <dbReference type="SAM" id="MobiDB-lite"/>
    </source>
</evidence>
<proteinExistence type="predicted"/>
<keyword evidence="4" id="KW-1185">Reference proteome</keyword>
<keyword evidence="1" id="KW-0175">Coiled coil</keyword>